<evidence type="ECO:0000313" key="2">
    <source>
        <dbReference type="EMBL" id="SPR99812.1"/>
    </source>
</evidence>
<protein>
    <submittedName>
        <fullName evidence="2">Uncharacterized protein</fullName>
    </submittedName>
</protein>
<dbReference type="AlphaFoldDB" id="A0A375J556"/>
<dbReference type="Proteomes" id="UP000256805">
    <property type="component" value="Unassembled WGS sequence"/>
</dbReference>
<proteinExistence type="predicted"/>
<keyword evidence="1" id="KW-0812">Transmembrane</keyword>
<reference evidence="2 3" key="1">
    <citation type="submission" date="2018-01" db="EMBL/GenBank/DDBJ databases">
        <authorList>
            <person name="Gaut B.S."/>
            <person name="Morton B.R."/>
            <person name="Clegg M.T."/>
            <person name="Duvall M.R."/>
        </authorList>
    </citation>
    <scope>NUCLEOTIDE SEQUENCE [LARGE SCALE GENOMIC DNA]</scope>
    <source>
        <strain evidence="2">Cupriavidus taiwanensis cmp 52</strain>
    </source>
</reference>
<keyword evidence="1" id="KW-0472">Membrane</keyword>
<feature type="transmembrane region" description="Helical" evidence="1">
    <location>
        <begin position="38"/>
        <end position="57"/>
    </location>
</feature>
<dbReference type="EMBL" id="OVTA01000035">
    <property type="protein sequence ID" value="SPR99812.1"/>
    <property type="molecule type" value="Genomic_DNA"/>
</dbReference>
<name>A0A375J556_9BURK</name>
<accession>A0A375J556</accession>
<evidence type="ECO:0000313" key="3">
    <source>
        <dbReference type="Proteomes" id="UP000256805"/>
    </source>
</evidence>
<organism evidence="2 3">
    <name type="scientific">Cupriavidus taiwanensis</name>
    <dbReference type="NCBI Taxonomy" id="164546"/>
    <lineage>
        <taxon>Bacteria</taxon>
        <taxon>Pseudomonadati</taxon>
        <taxon>Pseudomonadota</taxon>
        <taxon>Betaproteobacteria</taxon>
        <taxon>Burkholderiales</taxon>
        <taxon>Burkholderiaceae</taxon>
        <taxon>Cupriavidus</taxon>
    </lineage>
</organism>
<evidence type="ECO:0000256" key="1">
    <source>
        <dbReference type="SAM" id="Phobius"/>
    </source>
</evidence>
<keyword evidence="1" id="KW-1133">Transmembrane helix</keyword>
<sequence>MIERSDKMVENYQKVLMLTISSHLLSAVSGRVYYSGQFWFNTVLAFLAFGIFSGRGFRQGHARIAPPQS</sequence>
<gene>
    <name evidence="2" type="ORF">CBM2634_B120022</name>
</gene>